<dbReference type="GO" id="GO:0032259">
    <property type="term" value="P:methylation"/>
    <property type="evidence" value="ECO:0007669"/>
    <property type="project" value="UniProtKB-KW"/>
</dbReference>
<name>A0A328AFE0_9CAUL</name>
<dbReference type="InterPro" id="IPR057206">
    <property type="entry name" value="DUF7884"/>
</dbReference>
<dbReference type="Gene3D" id="3.40.50.150">
    <property type="entry name" value="Vaccinia Virus protein VP39"/>
    <property type="match status" value="1"/>
</dbReference>
<dbReference type="Proteomes" id="UP000249254">
    <property type="component" value="Unassembled WGS sequence"/>
</dbReference>
<dbReference type="Pfam" id="PF25371">
    <property type="entry name" value="DUF7884"/>
    <property type="match status" value="1"/>
</dbReference>
<proteinExistence type="inferred from homology"/>
<dbReference type="AlphaFoldDB" id="A0A328AFE0"/>
<protein>
    <submittedName>
        <fullName evidence="7">Class I SAM-dependent methyltransferase</fullName>
    </submittedName>
</protein>
<keyword evidence="8" id="KW-1185">Reference proteome</keyword>
<keyword evidence="5" id="KW-0443">Lipid metabolism</keyword>
<dbReference type="PANTHER" id="PTHR43667:SF1">
    <property type="entry name" value="CYCLOPROPANE-FATTY-ACYL-PHOSPHOLIPID SYNTHASE"/>
    <property type="match status" value="1"/>
</dbReference>
<comment type="caution">
    <text evidence="7">The sequence shown here is derived from an EMBL/GenBank/DDBJ whole genome shotgun (WGS) entry which is preliminary data.</text>
</comment>
<evidence type="ECO:0000256" key="5">
    <source>
        <dbReference type="ARBA" id="ARBA00023098"/>
    </source>
</evidence>
<dbReference type="CDD" id="cd02440">
    <property type="entry name" value="AdoMet_MTases"/>
    <property type="match status" value="1"/>
</dbReference>
<dbReference type="PANTHER" id="PTHR43667">
    <property type="entry name" value="CYCLOPROPANE-FATTY-ACYL-PHOSPHOLIPID SYNTHASE"/>
    <property type="match status" value="1"/>
</dbReference>
<keyword evidence="4" id="KW-0949">S-adenosyl-L-methionine</keyword>
<evidence type="ECO:0000256" key="3">
    <source>
        <dbReference type="ARBA" id="ARBA00022679"/>
    </source>
</evidence>
<keyword evidence="3 7" id="KW-0808">Transferase</keyword>
<gene>
    <name evidence="7" type="ORF">DJ017_01230</name>
</gene>
<organism evidence="7 8">
    <name type="scientific">Phenylobacterium soli</name>
    <dbReference type="NCBI Taxonomy" id="2170551"/>
    <lineage>
        <taxon>Bacteria</taxon>
        <taxon>Pseudomonadati</taxon>
        <taxon>Pseudomonadota</taxon>
        <taxon>Alphaproteobacteria</taxon>
        <taxon>Caulobacterales</taxon>
        <taxon>Caulobacteraceae</taxon>
        <taxon>Phenylobacterium</taxon>
    </lineage>
</organism>
<evidence type="ECO:0000256" key="4">
    <source>
        <dbReference type="ARBA" id="ARBA00022691"/>
    </source>
</evidence>
<dbReference type="InterPro" id="IPR029063">
    <property type="entry name" value="SAM-dependent_MTases_sf"/>
</dbReference>
<dbReference type="GO" id="GO:0008168">
    <property type="term" value="F:methyltransferase activity"/>
    <property type="evidence" value="ECO:0007669"/>
    <property type="project" value="UniProtKB-KW"/>
</dbReference>
<dbReference type="OrthoDB" id="9782855at2"/>
<evidence type="ECO:0000256" key="2">
    <source>
        <dbReference type="ARBA" id="ARBA00022603"/>
    </source>
</evidence>
<evidence type="ECO:0000313" key="8">
    <source>
        <dbReference type="Proteomes" id="UP000249254"/>
    </source>
</evidence>
<reference evidence="8" key="1">
    <citation type="submission" date="2018-05" db="EMBL/GenBank/DDBJ databases">
        <authorList>
            <person name="Li X."/>
        </authorList>
    </citation>
    <scope>NUCLEOTIDE SEQUENCE [LARGE SCALE GENOMIC DNA]</scope>
    <source>
        <strain evidence="8">LX32</strain>
    </source>
</reference>
<dbReference type="InterPro" id="IPR050723">
    <property type="entry name" value="CFA/CMAS"/>
</dbReference>
<dbReference type="Pfam" id="PF02353">
    <property type="entry name" value="CMAS"/>
    <property type="match status" value="1"/>
</dbReference>
<evidence type="ECO:0000259" key="6">
    <source>
        <dbReference type="Pfam" id="PF25371"/>
    </source>
</evidence>
<comment type="similarity">
    <text evidence="1">Belongs to the CFA/CMAS family.</text>
</comment>
<evidence type="ECO:0000256" key="1">
    <source>
        <dbReference type="ARBA" id="ARBA00010815"/>
    </source>
</evidence>
<dbReference type="RefSeq" id="WP_111526999.1">
    <property type="nucleotide sequence ID" value="NZ_JBHRSG010000001.1"/>
</dbReference>
<evidence type="ECO:0000313" key="7">
    <source>
        <dbReference type="EMBL" id="RAK53247.1"/>
    </source>
</evidence>
<keyword evidence="2 7" id="KW-0489">Methyltransferase</keyword>
<dbReference type="EMBL" id="QFYQ01000001">
    <property type="protein sequence ID" value="RAK53247.1"/>
    <property type="molecule type" value="Genomic_DNA"/>
</dbReference>
<dbReference type="InterPro" id="IPR003333">
    <property type="entry name" value="CMAS"/>
</dbReference>
<dbReference type="SUPFAM" id="SSF53335">
    <property type="entry name" value="S-adenosyl-L-methionine-dependent methyltransferases"/>
    <property type="match status" value="1"/>
</dbReference>
<accession>A0A328AFE0</accession>
<feature type="domain" description="DUF7884" evidence="6">
    <location>
        <begin position="15"/>
        <end position="84"/>
    </location>
</feature>
<dbReference type="PIRSF" id="PIRSF003085">
    <property type="entry name" value="CMAS"/>
    <property type="match status" value="1"/>
</dbReference>
<sequence length="407" mass="45530">MALHAYLRRVIREGDLTVRLPGGEAIVLGDGTGMAIRAIITSRRWLARIAANPSMALGEAYMEGGLVLESGTIHDLIDLAGRNARYRPLKRAGALQRWWLDRRLQANARRQARANVAHHYDLSVDLYRRFLDVDLQYSCAYFPHPAASLEEAQVAKKRHLTAKLLLARGQRVLDIGCGWGGLALSLAEAAQVNVDGVTLSTEQLNLARARAEAAGLSDRARFSLTDYRDVAGPYDRIVSVGMFEHVGRPNYQTYFDQVARLLADDGVAVIHSIGRADGPAFTQPWIAKYIFPGGYIPALSEVLPCVERAGLIVTDVEILRLHYAETLAAWRARFQARREEIAALYDERFCRMWEFYLSCSEMAFRHRGHFVFQLQLAKRIDTVPITRDYIGEAEARLATPARRVAAA</sequence>
<dbReference type="GO" id="GO:0008610">
    <property type="term" value="P:lipid biosynthetic process"/>
    <property type="evidence" value="ECO:0007669"/>
    <property type="project" value="InterPro"/>
</dbReference>